<dbReference type="Proteomes" id="UP000614610">
    <property type="component" value="Unassembled WGS sequence"/>
</dbReference>
<feature type="region of interest" description="Disordered" evidence="1">
    <location>
        <begin position="74"/>
        <end position="117"/>
    </location>
</feature>
<evidence type="ECO:0000313" key="2">
    <source>
        <dbReference type="EMBL" id="KAF3209292.1"/>
    </source>
</evidence>
<name>A0A8H8V7J0_ORBOL</name>
<evidence type="ECO:0000256" key="1">
    <source>
        <dbReference type="SAM" id="MobiDB-lite"/>
    </source>
</evidence>
<accession>A0A8H8V7J0</accession>
<protein>
    <submittedName>
        <fullName evidence="2">Uncharacterized protein</fullName>
    </submittedName>
</protein>
<reference evidence="2" key="1">
    <citation type="submission" date="2019-06" db="EMBL/GenBank/DDBJ databases">
        <authorList>
            <person name="Palmer J.M."/>
        </authorList>
    </citation>
    <scope>NUCLEOTIDE SEQUENCE</scope>
    <source>
        <strain evidence="2">TWF679</strain>
    </source>
</reference>
<organism evidence="2 3">
    <name type="scientific">Orbilia oligospora</name>
    <name type="common">Nematode-trapping fungus</name>
    <name type="synonym">Arthrobotrys oligospora</name>
    <dbReference type="NCBI Taxonomy" id="2813651"/>
    <lineage>
        <taxon>Eukaryota</taxon>
        <taxon>Fungi</taxon>
        <taxon>Dikarya</taxon>
        <taxon>Ascomycota</taxon>
        <taxon>Pezizomycotina</taxon>
        <taxon>Orbiliomycetes</taxon>
        <taxon>Orbiliales</taxon>
        <taxon>Orbiliaceae</taxon>
        <taxon>Orbilia</taxon>
    </lineage>
</organism>
<evidence type="ECO:0000313" key="3">
    <source>
        <dbReference type="Proteomes" id="UP000614610"/>
    </source>
</evidence>
<dbReference type="OrthoDB" id="5335863at2759"/>
<gene>
    <name evidence="2" type="ORF">TWF679_007441</name>
</gene>
<comment type="caution">
    <text evidence="2">The sequence shown here is derived from an EMBL/GenBank/DDBJ whole genome shotgun (WGS) entry which is preliminary data.</text>
</comment>
<feature type="region of interest" description="Disordered" evidence="1">
    <location>
        <begin position="205"/>
        <end position="257"/>
    </location>
</feature>
<sequence length="318" mass="34328">MSSSSSLYCKLRDGTSLQTHGVPLIVSLGSPRTCDEFESSGNCLTALDSCHPPLMLFEVNSYDGNSDHRPLRVVEETSSRRRASSISFPPGASRSPSVPPAVPEDQDPVPQLQPALGQTPKLMTPLSAPYIAPQTSLQPAIATPVLIIPENENPFDFATNLEDDRARRVSTGSIDPFTEEEEYQASAKIGAKNLLGTGISSHNRHEHPHVGWKSDFLTPTPEEGIEGAPEGYSRRRSSSLPDLPAAGGGRALKSVKGRRATPWVHNIGIDGTTAGNGKGKRVKLAFPTLKRLSDASVKSMESGHEVWFDALEEQQEEN</sequence>
<proteinExistence type="predicted"/>
<dbReference type="EMBL" id="WIWT01000043">
    <property type="protein sequence ID" value="KAF3209292.1"/>
    <property type="molecule type" value="Genomic_DNA"/>
</dbReference>
<dbReference type="AlphaFoldDB" id="A0A8H8V7J0"/>